<evidence type="ECO:0000256" key="3">
    <source>
        <dbReference type="ARBA" id="ARBA00007381"/>
    </source>
</evidence>
<evidence type="ECO:0000256" key="1">
    <source>
        <dbReference type="ARBA" id="ARBA00002077"/>
    </source>
</evidence>
<evidence type="ECO:0000256" key="2">
    <source>
        <dbReference type="ARBA" id="ARBA00004144"/>
    </source>
</evidence>
<comment type="subunit">
    <text evidence="4">Binds UBQLN2.</text>
</comment>
<feature type="compositionally biased region" description="Basic and acidic residues" evidence="12">
    <location>
        <begin position="338"/>
        <end position="347"/>
    </location>
</feature>
<evidence type="ECO:0000313" key="14">
    <source>
        <dbReference type="EMBL" id="WDA43026.1"/>
    </source>
</evidence>
<dbReference type="PRINTS" id="PR00301">
    <property type="entry name" value="HEATSHOCK70"/>
</dbReference>
<dbReference type="EMBL" id="ON540148">
    <property type="protein sequence ID" value="WDA43026.1"/>
    <property type="molecule type" value="mRNA"/>
</dbReference>
<dbReference type="Gene3D" id="3.90.640.10">
    <property type="entry name" value="Actin, Chain A, domain 4"/>
    <property type="match status" value="1"/>
</dbReference>
<dbReference type="PROSITE" id="PS00297">
    <property type="entry name" value="HSP70_1"/>
    <property type="match status" value="1"/>
</dbReference>
<keyword evidence="6 13" id="KW-0732">Signal</keyword>
<reference evidence="14" key="1">
    <citation type="submission" date="2022-05" db="EMBL/GenBank/DDBJ databases">
        <authorList>
            <person name="Liu T."/>
            <person name="Liu Y."/>
            <person name="Liu P."/>
        </authorList>
    </citation>
    <scope>NUCLEOTIDE SEQUENCE</scope>
</reference>
<keyword evidence="9" id="KW-0067">ATP-binding</keyword>
<comment type="similarity">
    <text evidence="3">Belongs to the heat shock protein 70 family.</text>
</comment>
<dbReference type="Pfam" id="PF00012">
    <property type="entry name" value="HSP70"/>
    <property type="match status" value="1"/>
</dbReference>
<proteinExistence type="evidence at transcript level"/>
<organism evidence="14">
    <name type="scientific">Rana dybowskii</name>
    <name type="common">Dybovsky's frog</name>
    <name type="synonym">Korean brown frog</name>
    <dbReference type="NCBI Taxonomy" id="71582"/>
    <lineage>
        <taxon>Eukaryota</taxon>
        <taxon>Metazoa</taxon>
        <taxon>Chordata</taxon>
        <taxon>Craniata</taxon>
        <taxon>Vertebrata</taxon>
        <taxon>Euteleostomi</taxon>
        <taxon>Amphibia</taxon>
        <taxon>Batrachia</taxon>
        <taxon>Anura</taxon>
        <taxon>Neobatrachia</taxon>
        <taxon>Ranoidea</taxon>
        <taxon>Ranidae</taxon>
        <taxon>Rana</taxon>
        <taxon>Rana</taxon>
    </lineage>
</organism>
<protein>
    <recommendedName>
        <fullName evidence="5">Heat shock 70 kDa protein 13</fullName>
    </recommendedName>
    <alternativeName>
        <fullName evidence="11">Stress-70 protein chaperone microsome-associated 60 kDa protein</fullName>
    </alternativeName>
</protein>
<evidence type="ECO:0000256" key="11">
    <source>
        <dbReference type="ARBA" id="ARBA00031426"/>
    </source>
</evidence>
<dbReference type="SUPFAM" id="SSF53067">
    <property type="entry name" value="Actin-like ATPase domain"/>
    <property type="match status" value="2"/>
</dbReference>
<comment type="function">
    <text evidence="1">Has peptide-independent ATPase activity.</text>
</comment>
<feature type="signal peptide" evidence="13">
    <location>
        <begin position="1"/>
        <end position="22"/>
    </location>
</feature>
<dbReference type="Gene3D" id="3.30.30.30">
    <property type="match status" value="1"/>
</dbReference>
<dbReference type="GO" id="GO:0140662">
    <property type="term" value="F:ATP-dependent protein folding chaperone"/>
    <property type="evidence" value="ECO:0007669"/>
    <property type="project" value="InterPro"/>
</dbReference>
<evidence type="ECO:0000256" key="5">
    <source>
        <dbReference type="ARBA" id="ARBA00018765"/>
    </source>
</evidence>
<evidence type="ECO:0000256" key="10">
    <source>
        <dbReference type="ARBA" id="ARBA00022848"/>
    </source>
</evidence>
<dbReference type="CDD" id="cd10237">
    <property type="entry name" value="ASKHA_NBD_HSP70_HSPA13"/>
    <property type="match status" value="1"/>
</dbReference>
<evidence type="ECO:0000256" key="13">
    <source>
        <dbReference type="SAM" id="SignalP"/>
    </source>
</evidence>
<dbReference type="Gene3D" id="3.30.420.40">
    <property type="match status" value="2"/>
</dbReference>
<dbReference type="InterPro" id="IPR043129">
    <property type="entry name" value="ATPase_NBD"/>
</dbReference>
<dbReference type="AlphaFoldDB" id="A0A9Y1I1Z6"/>
<dbReference type="GO" id="GO:0005524">
    <property type="term" value="F:ATP binding"/>
    <property type="evidence" value="ECO:0007669"/>
    <property type="project" value="UniProtKB-KW"/>
</dbReference>
<sequence length="460" mass="51250">MSGEMTILGSAILALLLAGYLAQQYLPMPTPKVLGIDLGTTYCSVGVFHPGTGDVKVIMDDDGHQSIPSIVSFTEKDIYVGYEGLELADANPQNTIYDAKRFIGKNFSPEELEKESDRYQFKVVNNDGEAVYSIKTNETFTVTPEYIASQLLLKLKKMAEKYLGIPVSKAVISVPAEFDERQRNYTVKAANLAGLDILRVINEPTAAAMAYGLHKVDVFNVLVVDLGGGTLDVSLLNKQGGMFLTRAMAGNNKLGGQDFNQRLLQYLYDNIYSTYGSLPSLKEEIHRLRQSVEAVKLNLTLYNSSWVRMPLTLPAYRSLEPGKKVEEDRTQENVALNQKDESSEPQKIHFETEISRKLFEHLNEDLFQKILVPIERVLKEGHLGKEDVDEIVPVGGSTRIPRIRQVIRDFFNKEPNTSVDPDLAVVIGVAIQAGIMGGSWPLQVSAIEIPNRHLRKTNFN</sequence>
<feature type="chain" id="PRO_5040747544" description="Heat shock 70 kDa protein 13" evidence="13">
    <location>
        <begin position="23"/>
        <end position="460"/>
    </location>
</feature>
<dbReference type="InterPro" id="IPR042048">
    <property type="entry name" value="HSPA13"/>
</dbReference>
<dbReference type="PANTHER" id="PTHR19375">
    <property type="entry name" value="HEAT SHOCK PROTEIN 70KDA"/>
    <property type="match status" value="1"/>
</dbReference>
<evidence type="ECO:0000256" key="8">
    <source>
        <dbReference type="ARBA" id="ARBA00022824"/>
    </source>
</evidence>
<evidence type="ECO:0000256" key="9">
    <source>
        <dbReference type="ARBA" id="ARBA00022840"/>
    </source>
</evidence>
<dbReference type="FunFam" id="3.30.30.30:FF:000007">
    <property type="entry name" value="Heat shock 70 kDa protein 13"/>
    <property type="match status" value="1"/>
</dbReference>
<comment type="subcellular location">
    <subcellularLocation>
        <location evidence="2">Microsome</location>
    </subcellularLocation>
</comment>
<keyword evidence="7" id="KW-0547">Nucleotide-binding</keyword>
<evidence type="ECO:0000256" key="4">
    <source>
        <dbReference type="ARBA" id="ARBA00011671"/>
    </source>
</evidence>
<feature type="region of interest" description="Disordered" evidence="12">
    <location>
        <begin position="323"/>
        <end position="347"/>
    </location>
</feature>
<dbReference type="InterPro" id="IPR013126">
    <property type="entry name" value="Hsp_70_fam"/>
</dbReference>
<keyword evidence="8" id="KW-0256">Endoplasmic reticulum</keyword>
<evidence type="ECO:0000256" key="7">
    <source>
        <dbReference type="ARBA" id="ARBA00022741"/>
    </source>
</evidence>
<dbReference type="PROSITE" id="PS00329">
    <property type="entry name" value="HSP70_2"/>
    <property type="match status" value="1"/>
</dbReference>
<accession>A0A9Y1I1Z6</accession>
<name>A0A9Y1I1Z6_RANDY</name>
<evidence type="ECO:0000256" key="12">
    <source>
        <dbReference type="SAM" id="MobiDB-lite"/>
    </source>
</evidence>
<keyword evidence="10" id="KW-0492">Microsome</keyword>
<dbReference type="InterPro" id="IPR018181">
    <property type="entry name" value="Heat_shock_70_CS"/>
</dbReference>
<evidence type="ECO:0000256" key="6">
    <source>
        <dbReference type="ARBA" id="ARBA00022729"/>
    </source>
</evidence>